<dbReference type="RefSeq" id="WP_143436745.1">
    <property type="nucleotide sequence ID" value="NZ_MTSE01000048.1"/>
</dbReference>
<dbReference type="AlphaFoldDB" id="A0A243W5S9"/>
<protein>
    <submittedName>
        <fullName evidence="1">Uncharacterized protein</fullName>
    </submittedName>
</protein>
<evidence type="ECO:0000313" key="1">
    <source>
        <dbReference type="EMBL" id="OUJ68610.1"/>
    </source>
</evidence>
<sequence>MAYPRPPAAIGQRRSMRQTPIDTSGPLLLEHLSEEEGWAVLTEAGKQINPFIRTAPALALYLARNKYAERVTNLDTLPPLLQGIAVGTHKSLLHQ</sequence>
<proteinExistence type="predicted"/>
<organism evidence="1 2">
    <name type="scientific">Hymenobacter crusticola</name>
    <dbReference type="NCBI Taxonomy" id="1770526"/>
    <lineage>
        <taxon>Bacteria</taxon>
        <taxon>Pseudomonadati</taxon>
        <taxon>Bacteroidota</taxon>
        <taxon>Cytophagia</taxon>
        <taxon>Cytophagales</taxon>
        <taxon>Hymenobacteraceae</taxon>
        <taxon>Hymenobacter</taxon>
    </lineage>
</organism>
<reference evidence="1 2" key="1">
    <citation type="submission" date="2017-01" db="EMBL/GenBank/DDBJ databases">
        <title>A new Hymenobacter.</title>
        <authorList>
            <person name="Liang Y."/>
            <person name="Feng F."/>
        </authorList>
    </citation>
    <scope>NUCLEOTIDE SEQUENCE [LARGE SCALE GENOMIC DNA]</scope>
    <source>
        <strain evidence="1">MIMBbqt21</strain>
    </source>
</reference>
<dbReference type="EMBL" id="MTSE01000048">
    <property type="protein sequence ID" value="OUJ68610.1"/>
    <property type="molecule type" value="Genomic_DNA"/>
</dbReference>
<evidence type="ECO:0000313" key="2">
    <source>
        <dbReference type="Proteomes" id="UP000194873"/>
    </source>
</evidence>
<name>A0A243W5S9_9BACT</name>
<dbReference type="OrthoDB" id="9873146at2"/>
<dbReference type="Proteomes" id="UP000194873">
    <property type="component" value="Unassembled WGS sequence"/>
</dbReference>
<comment type="caution">
    <text evidence="1">The sequence shown here is derived from an EMBL/GenBank/DDBJ whole genome shotgun (WGS) entry which is preliminary data.</text>
</comment>
<keyword evidence="2" id="KW-1185">Reference proteome</keyword>
<gene>
    <name evidence="1" type="ORF">BXP70_27830</name>
</gene>
<accession>A0A243W5S9</accession>